<keyword evidence="3" id="KW-0560">Oxidoreductase</keyword>
<keyword evidence="5" id="KW-0411">Iron-sulfur</keyword>
<dbReference type="RefSeq" id="WP_275567377.1">
    <property type="nucleotide sequence ID" value="NZ_JARGYC010000024.1"/>
</dbReference>
<evidence type="ECO:0000313" key="6">
    <source>
        <dbReference type="EMBL" id="MDF0601238.1"/>
    </source>
</evidence>
<dbReference type="Pfam" id="PF12831">
    <property type="entry name" value="FAD_oxidored"/>
    <property type="match status" value="1"/>
</dbReference>
<gene>
    <name evidence="6" type="ORF">P1J78_10900</name>
</gene>
<dbReference type="EMBL" id="JARGYC010000024">
    <property type="protein sequence ID" value="MDF0601238.1"/>
    <property type="molecule type" value="Genomic_DNA"/>
</dbReference>
<evidence type="ECO:0000256" key="2">
    <source>
        <dbReference type="ARBA" id="ARBA00022723"/>
    </source>
</evidence>
<keyword evidence="4" id="KW-0408">Iron</keyword>
<dbReference type="InterPro" id="IPR036188">
    <property type="entry name" value="FAD/NAD-bd_sf"/>
</dbReference>
<evidence type="ECO:0000256" key="5">
    <source>
        <dbReference type="ARBA" id="ARBA00023014"/>
    </source>
</evidence>
<evidence type="ECO:0000313" key="7">
    <source>
        <dbReference type="Proteomes" id="UP001220964"/>
    </source>
</evidence>
<protein>
    <submittedName>
        <fullName evidence="6">FAD-dependent oxidoreductase</fullName>
    </submittedName>
</protein>
<evidence type="ECO:0000256" key="4">
    <source>
        <dbReference type="ARBA" id="ARBA00023004"/>
    </source>
</evidence>
<comment type="caution">
    <text evidence="6">The sequence shown here is derived from an EMBL/GenBank/DDBJ whole genome shotgun (WGS) entry which is preliminary data.</text>
</comment>
<evidence type="ECO:0000256" key="1">
    <source>
        <dbReference type="ARBA" id="ARBA00022485"/>
    </source>
</evidence>
<dbReference type="Proteomes" id="UP001220964">
    <property type="component" value="Unassembled WGS sequence"/>
</dbReference>
<sequence>MTETETDVLVVGGGAAGIAAATTAARNGARTILVNAGPILGGELNYGAPVDGCLTARGEWAVGGFARDFFAACEKYDGYIGPVCDYRALNLVCIDPEAAKLAAIDLVSRADVQVLMYTFTDQAVVDDDGRIQGVVVRNKRGRTFIRAKTVIDATDDGDIAVAMGCEMMVSDAANGSAQSESLLFRMSGVDTGRLLDFVKSAPENFGAMEYPGFAEDAAAAIAGLVKQGQPKVLLTSDGPLLRDAVADGRMYPTSWVAVSPTSTARREVSIHTTVVPDVDATEIAREGVAFDSLHEQISMCADFLQRSLPGFEEAGLSAIDPFVGIRETRQVVGDYVLTGADVLSGKKSEDGVAKGCHELDVHDTAGHRRENVKDGGSYDIPFGCLVARDARNLLVAGRSLSADREAHSTARAMGSCMAMGQAAGTAAAMLSEPGSVSDLRGINLAGLRTLLKEQGAVLDGIS</sequence>
<dbReference type="GO" id="GO:0046872">
    <property type="term" value="F:metal ion binding"/>
    <property type="evidence" value="ECO:0007669"/>
    <property type="project" value="UniProtKB-KW"/>
</dbReference>
<dbReference type="Gene3D" id="3.50.50.60">
    <property type="entry name" value="FAD/NAD(P)-binding domain"/>
    <property type="match status" value="1"/>
</dbReference>
<dbReference type="AlphaFoldDB" id="A0AAE3T8X8"/>
<dbReference type="PANTHER" id="PTHR43498">
    <property type="entry name" value="FERREDOXIN:COB-COM HETERODISULFIDE REDUCTASE SUBUNIT A"/>
    <property type="match status" value="1"/>
</dbReference>
<evidence type="ECO:0000256" key="3">
    <source>
        <dbReference type="ARBA" id="ARBA00023002"/>
    </source>
</evidence>
<dbReference type="PANTHER" id="PTHR43498:SF1">
    <property type="entry name" value="COB--COM HETERODISULFIDE REDUCTASE IRON-SULFUR SUBUNIT A"/>
    <property type="match status" value="1"/>
</dbReference>
<accession>A0AAE3T8X8</accession>
<organism evidence="6 7">
    <name type="scientific">Psychromarinibacter sediminicola</name>
    <dbReference type="NCBI Taxonomy" id="3033385"/>
    <lineage>
        <taxon>Bacteria</taxon>
        <taxon>Pseudomonadati</taxon>
        <taxon>Pseudomonadota</taxon>
        <taxon>Alphaproteobacteria</taxon>
        <taxon>Rhodobacterales</taxon>
        <taxon>Paracoccaceae</taxon>
        <taxon>Psychromarinibacter</taxon>
    </lineage>
</organism>
<dbReference type="GO" id="GO:0051539">
    <property type="term" value="F:4 iron, 4 sulfur cluster binding"/>
    <property type="evidence" value="ECO:0007669"/>
    <property type="project" value="UniProtKB-KW"/>
</dbReference>
<reference evidence="6" key="1">
    <citation type="submission" date="2023-03" db="EMBL/GenBank/DDBJ databases">
        <title>Multiphase analysis and comparison of six strains from genera Psychromarinibacter, Lutimaribacter, and Maritimibacter, including a novel species: Psychromarinibacter sediminicola sp. nov.</title>
        <authorList>
            <person name="Wang Y.-H."/>
            <person name="Ye M.-Q."/>
            <person name="Du Z.-J."/>
        </authorList>
    </citation>
    <scope>NUCLEOTIDE SEQUENCE</scope>
    <source>
        <strain evidence="6">C21-152</strain>
    </source>
</reference>
<dbReference type="GO" id="GO:0016491">
    <property type="term" value="F:oxidoreductase activity"/>
    <property type="evidence" value="ECO:0007669"/>
    <property type="project" value="UniProtKB-KW"/>
</dbReference>
<name>A0AAE3T8X8_9RHOB</name>
<keyword evidence="2" id="KW-0479">Metal-binding</keyword>
<dbReference type="SUPFAM" id="SSF51905">
    <property type="entry name" value="FAD/NAD(P)-binding domain"/>
    <property type="match status" value="1"/>
</dbReference>
<proteinExistence type="predicted"/>
<keyword evidence="7" id="KW-1185">Reference proteome</keyword>
<keyword evidence="1" id="KW-0004">4Fe-4S</keyword>
<dbReference type="InterPro" id="IPR039650">
    <property type="entry name" value="HdrA-like"/>
</dbReference>